<organism evidence="6 7">
    <name type="scientific">Paragonimus heterotremus</name>
    <dbReference type="NCBI Taxonomy" id="100268"/>
    <lineage>
        <taxon>Eukaryota</taxon>
        <taxon>Metazoa</taxon>
        <taxon>Spiralia</taxon>
        <taxon>Lophotrochozoa</taxon>
        <taxon>Platyhelminthes</taxon>
        <taxon>Trematoda</taxon>
        <taxon>Digenea</taxon>
        <taxon>Plagiorchiida</taxon>
        <taxon>Troglotremata</taxon>
        <taxon>Troglotrematidae</taxon>
        <taxon>Paragonimus</taxon>
    </lineage>
</organism>
<sequence>MIKLLTDIILFISNSNLESSNDNLSANHTQFVLSAQTAEERKYWIRAFRKALYLKNGGALFGTPLNEVFPYTKPEHSYLPRVVYETVEFIRVNGIDCEGVFRKCGAQNVIQELADAYDVAAAGPILQPDQHNVHVAAGLLKLYLRELPEPIIPFDFYERLKATGFHIADGQDLTVLIRTLEMLPAPNYHLLQFLCQFLFEVGWSRFLFSLFFCVSNKVTSINLSLHILDAEVKGNFNCYYEFDHYHYQISSAPLSSKDQVSKYAQSNLMTIENLASVFAPNVLRLADGDLDVEMAASPIINLTMAEFIRCHSRLFRLEMVPLNSMDNSVFGSVSKRNRASSRRRRFHTTTNVLSSPPPSYEVSNQMWIEPTIAPSKSFYQPPNESVPVNKPVRTHMTVSHFRAPFYEARLSPTLSPSTWCDRNGVEKLPPKSPTGYEHTSAKKNNDLYSPSMGNFGRTENDSICTMSRLSNQNSPSLFQPPKIQRSNKIVESNRVGLTISDMTDSVQSSNTEQSLFQSDQVKSESHRSTVPSKEWQGNLFSPNDVSCHSQGFSTDLSKPPRITEKYSNTLPRPPPFHFPNNVNQTFPHSGKSLIEKREAYRNKPKNNLTLCMEPLNQTNSDAYLLANVSAILDPDDEARYWHAVAVSARAEAAGHRAHVASLSEELNRTKCDLDMAELEIGLLRQQLAHVQSSLKGVGYRAQPPTISARHKTRGHPFASDLHHDPFDVLWNWSR</sequence>
<dbReference type="GO" id="GO:0005096">
    <property type="term" value="F:GTPase activator activity"/>
    <property type="evidence" value="ECO:0007669"/>
    <property type="project" value="UniProtKB-KW"/>
</dbReference>
<dbReference type="AlphaFoldDB" id="A0A8J4TKP1"/>
<dbReference type="CDD" id="cd00159">
    <property type="entry name" value="RhoGAP"/>
    <property type="match status" value="1"/>
</dbReference>
<feature type="domain" description="Rho-GAP" evidence="5">
    <location>
        <begin position="63"/>
        <end position="315"/>
    </location>
</feature>
<dbReference type="PROSITE" id="PS50238">
    <property type="entry name" value="RHOGAP"/>
    <property type="match status" value="1"/>
</dbReference>
<gene>
    <name evidence="6" type="ORF">PHET_02986</name>
</gene>
<comment type="caution">
    <text evidence="6">The sequence shown here is derived from an EMBL/GenBank/DDBJ whole genome shotgun (WGS) entry which is preliminary data.</text>
</comment>
<feature type="region of interest" description="Disordered" evidence="3">
    <location>
        <begin position="504"/>
        <end position="540"/>
    </location>
</feature>
<evidence type="ECO:0000256" key="2">
    <source>
        <dbReference type="SAM" id="Coils"/>
    </source>
</evidence>
<dbReference type="SUPFAM" id="SSF48350">
    <property type="entry name" value="GTPase activation domain, GAP"/>
    <property type="match status" value="2"/>
</dbReference>
<feature type="domain" description="PH" evidence="4">
    <location>
        <begin position="1"/>
        <end position="53"/>
    </location>
</feature>
<accession>A0A8J4TKP1</accession>
<dbReference type="PROSITE" id="PS50003">
    <property type="entry name" value="PH_DOMAIN"/>
    <property type="match status" value="1"/>
</dbReference>
<dbReference type="OrthoDB" id="185175at2759"/>
<feature type="coiled-coil region" evidence="2">
    <location>
        <begin position="659"/>
        <end position="686"/>
    </location>
</feature>
<dbReference type="InterPro" id="IPR008936">
    <property type="entry name" value="Rho_GTPase_activation_prot"/>
</dbReference>
<evidence type="ECO:0000313" key="6">
    <source>
        <dbReference type="EMBL" id="KAF5403576.1"/>
    </source>
</evidence>
<dbReference type="Pfam" id="PF00620">
    <property type="entry name" value="RhoGAP"/>
    <property type="match status" value="1"/>
</dbReference>
<protein>
    <recommendedName>
        <fullName evidence="8">Rho-GAP domain-containing protein</fullName>
    </recommendedName>
</protein>
<keyword evidence="7" id="KW-1185">Reference proteome</keyword>
<evidence type="ECO:0008006" key="8">
    <source>
        <dbReference type="Google" id="ProtNLM"/>
    </source>
</evidence>
<evidence type="ECO:0000259" key="4">
    <source>
        <dbReference type="PROSITE" id="PS50003"/>
    </source>
</evidence>
<evidence type="ECO:0000256" key="3">
    <source>
        <dbReference type="SAM" id="MobiDB-lite"/>
    </source>
</evidence>
<reference evidence="6" key="1">
    <citation type="submission" date="2019-05" db="EMBL/GenBank/DDBJ databases">
        <title>Annotation for the trematode Paragonimus heterotremus.</title>
        <authorList>
            <person name="Choi Y.-J."/>
        </authorList>
    </citation>
    <scope>NUCLEOTIDE SEQUENCE</scope>
    <source>
        <strain evidence="6">LC</strain>
    </source>
</reference>
<dbReference type="GO" id="GO:0051056">
    <property type="term" value="P:regulation of small GTPase mediated signal transduction"/>
    <property type="evidence" value="ECO:0007669"/>
    <property type="project" value="UniProtKB-ARBA"/>
</dbReference>
<dbReference type="InterPro" id="IPR001849">
    <property type="entry name" value="PH_domain"/>
</dbReference>
<dbReference type="EMBL" id="LUCH01001146">
    <property type="protein sequence ID" value="KAF5403576.1"/>
    <property type="molecule type" value="Genomic_DNA"/>
</dbReference>
<evidence type="ECO:0000256" key="1">
    <source>
        <dbReference type="ARBA" id="ARBA00022468"/>
    </source>
</evidence>
<dbReference type="SMART" id="SM00324">
    <property type="entry name" value="RhoGAP"/>
    <property type="match status" value="1"/>
</dbReference>
<dbReference type="InterPro" id="IPR000198">
    <property type="entry name" value="RhoGAP_dom"/>
</dbReference>
<dbReference type="PANTHER" id="PTHR15228">
    <property type="entry name" value="SPERMATHECAL PHYSIOLOGY VARIANT"/>
    <property type="match status" value="1"/>
</dbReference>
<evidence type="ECO:0000313" key="7">
    <source>
        <dbReference type="Proteomes" id="UP000748531"/>
    </source>
</evidence>
<dbReference type="InterPro" id="IPR051025">
    <property type="entry name" value="RhoGAP"/>
</dbReference>
<keyword evidence="2" id="KW-0175">Coiled coil</keyword>
<name>A0A8J4TKP1_9TREM</name>
<dbReference type="GO" id="GO:0007165">
    <property type="term" value="P:signal transduction"/>
    <property type="evidence" value="ECO:0007669"/>
    <property type="project" value="InterPro"/>
</dbReference>
<feature type="region of interest" description="Disordered" evidence="3">
    <location>
        <begin position="430"/>
        <end position="450"/>
    </location>
</feature>
<feature type="compositionally biased region" description="Polar residues" evidence="3">
    <location>
        <begin position="504"/>
        <end position="520"/>
    </location>
</feature>
<proteinExistence type="predicted"/>
<keyword evidence="1" id="KW-0343">GTPase activation</keyword>
<dbReference type="PANTHER" id="PTHR15228:SF24">
    <property type="entry name" value="RHO-GAP DOMAIN-CONTAINING PROTEIN"/>
    <property type="match status" value="1"/>
</dbReference>
<evidence type="ECO:0000259" key="5">
    <source>
        <dbReference type="PROSITE" id="PS50238"/>
    </source>
</evidence>
<dbReference type="Proteomes" id="UP000748531">
    <property type="component" value="Unassembled WGS sequence"/>
</dbReference>
<dbReference type="Gene3D" id="1.10.555.10">
    <property type="entry name" value="Rho GTPase activation protein"/>
    <property type="match status" value="1"/>
</dbReference>